<comment type="caution">
    <text evidence="1">The sequence shown here is derived from an EMBL/GenBank/DDBJ whole genome shotgun (WGS) entry which is preliminary data.</text>
</comment>
<protein>
    <submittedName>
        <fullName evidence="1">Uncharacterized protein</fullName>
    </submittedName>
</protein>
<reference evidence="1" key="1">
    <citation type="journal article" date="2014" name="Front. Microbiol.">
        <title>High frequency of phylogenetically diverse reductive dehalogenase-homologous genes in deep subseafloor sedimentary metagenomes.</title>
        <authorList>
            <person name="Kawai M."/>
            <person name="Futagami T."/>
            <person name="Toyoda A."/>
            <person name="Takaki Y."/>
            <person name="Nishi S."/>
            <person name="Hori S."/>
            <person name="Arai W."/>
            <person name="Tsubouchi T."/>
            <person name="Morono Y."/>
            <person name="Uchiyama I."/>
            <person name="Ito T."/>
            <person name="Fujiyama A."/>
            <person name="Inagaki F."/>
            <person name="Takami H."/>
        </authorList>
    </citation>
    <scope>NUCLEOTIDE SEQUENCE</scope>
    <source>
        <strain evidence="1">Expedition CK06-06</strain>
    </source>
</reference>
<evidence type="ECO:0000313" key="1">
    <source>
        <dbReference type="EMBL" id="GAI79722.1"/>
    </source>
</evidence>
<gene>
    <name evidence="1" type="ORF">S12H4_26086</name>
</gene>
<organism evidence="1">
    <name type="scientific">marine sediment metagenome</name>
    <dbReference type="NCBI Taxonomy" id="412755"/>
    <lineage>
        <taxon>unclassified sequences</taxon>
        <taxon>metagenomes</taxon>
        <taxon>ecological metagenomes</taxon>
    </lineage>
</organism>
<feature type="non-terminal residue" evidence="1">
    <location>
        <position position="1"/>
    </location>
</feature>
<dbReference type="EMBL" id="BARW01014767">
    <property type="protein sequence ID" value="GAI79722.1"/>
    <property type="molecule type" value="Genomic_DNA"/>
</dbReference>
<dbReference type="InterPro" id="IPR014717">
    <property type="entry name" value="Transl_elong_EF1B/ribsomal_bS6"/>
</dbReference>
<accession>X1RG66</accession>
<dbReference type="GO" id="GO:0043107">
    <property type="term" value="P:type IV pilus-dependent motility"/>
    <property type="evidence" value="ECO:0007669"/>
    <property type="project" value="InterPro"/>
</dbReference>
<dbReference type="GO" id="GO:0043683">
    <property type="term" value="P:type IV pilus assembly"/>
    <property type="evidence" value="ECO:0007669"/>
    <property type="project" value="InterPro"/>
</dbReference>
<name>X1RG66_9ZZZZ</name>
<dbReference type="Pfam" id="PF04350">
    <property type="entry name" value="PilO"/>
    <property type="match status" value="1"/>
</dbReference>
<sequence length="54" mass="5856">GKFLSNIGNLARIVNVPSVKITVGKKRSIEANLSAVTYTVAKGKEVQHVIPPRR</sequence>
<dbReference type="InterPro" id="IPR007445">
    <property type="entry name" value="PilO"/>
</dbReference>
<proteinExistence type="predicted"/>
<dbReference type="AlphaFoldDB" id="X1RG66"/>
<dbReference type="Gene3D" id="3.30.70.60">
    <property type="match status" value="1"/>
</dbReference>